<evidence type="ECO:0000256" key="5">
    <source>
        <dbReference type="ARBA" id="ARBA00022989"/>
    </source>
</evidence>
<comment type="subcellular location">
    <subcellularLocation>
        <location evidence="1">Membrane</location>
        <topology evidence="1">Multi-pass membrane protein</topology>
    </subcellularLocation>
</comment>
<feature type="transmembrane region" description="Helical" evidence="8">
    <location>
        <begin position="303"/>
        <end position="325"/>
    </location>
</feature>
<evidence type="ECO:0000256" key="3">
    <source>
        <dbReference type="ARBA" id="ARBA00022448"/>
    </source>
</evidence>
<keyword evidence="3 7" id="KW-0813">Transport</keyword>
<evidence type="ECO:0000256" key="1">
    <source>
        <dbReference type="ARBA" id="ARBA00004141"/>
    </source>
</evidence>
<dbReference type="GO" id="GO:0016020">
    <property type="term" value="C:membrane"/>
    <property type="evidence" value="ECO:0007669"/>
    <property type="project" value="UniProtKB-SubCell"/>
</dbReference>
<dbReference type="PANTHER" id="PTHR48022">
    <property type="entry name" value="PLASTIDIC GLUCOSE TRANSPORTER 4"/>
    <property type="match status" value="1"/>
</dbReference>
<dbReference type="HOGENOM" id="CLU_001265_11_5_1"/>
<comment type="similarity">
    <text evidence="2 7">Belongs to the major facilitator superfamily. Sugar transporter (TC 2.A.1.1) family.</text>
</comment>
<dbReference type="AlphaFoldDB" id="A0A0A1T889"/>
<feature type="transmembrane region" description="Helical" evidence="8">
    <location>
        <begin position="129"/>
        <end position="147"/>
    </location>
</feature>
<protein>
    <recommendedName>
        <fullName evidence="9">Major facilitator superfamily (MFS) profile domain-containing protein</fullName>
    </recommendedName>
</protein>
<evidence type="ECO:0000259" key="9">
    <source>
        <dbReference type="PROSITE" id="PS50850"/>
    </source>
</evidence>
<evidence type="ECO:0000256" key="4">
    <source>
        <dbReference type="ARBA" id="ARBA00022692"/>
    </source>
</evidence>
<name>A0A0A1T889_9HYPO</name>
<evidence type="ECO:0000256" key="7">
    <source>
        <dbReference type="RuleBase" id="RU003346"/>
    </source>
</evidence>
<feature type="transmembrane region" description="Helical" evidence="8">
    <location>
        <begin position="153"/>
        <end position="175"/>
    </location>
</feature>
<dbReference type="PROSITE" id="PS50850">
    <property type="entry name" value="MFS"/>
    <property type="match status" value="1"/>
</dbReference>
<feature type="transmembrane region" description="Helical" evidence="8">
    <location>
        <begin position="405"/>
        <end position="426"/>
    </location>
</feature>
<dbReference type="InterPro" id="IPR050360">
    <property type="entry name" value="MFS_Sugar_Transporters"/>
</dbReference>
<dbReference type="Pfam" id="PF00083">
    <property type="entry name" value="Sugar_tr"/>
    <property type="match status" value="1"/>
</dbReference>
<sequence length="522" mass="57316">MDVKNENMESHVTGIEDINAKREIRQDNEREHNTTVRDVFKNHPALVFWVVVWALAGCGWGFDAQVNGGMIGVPWFRRDFGYEFTNDQGEEDWVIPADWLAAFNTISSVGQFFGGFMCSVISDRIGRKGGLFVGLLLATGGVFGEVFSTTRPAFLISKLILGLGLGFYLTLAPLVTSEISPVVFRGIATATVQFGLSCGQLLSNAVIKGFGEWENSWAYKAPFAIQLFFSVFLFVMIPFAPESPWYLARVGKRDSAKKSLRRLYGSKVDLDAMLSALEATIAEEEAMRSKQGSWIQCFKGTNLVRTIISMGVFCCQHFVGIIFVLGFSSYFFKLAGLPQGSAFDMGIGVTACGVLGNITSWFTVNRFGRRSLFVTGIFTLTVILFIIGILDVVPTSGAKWVQSSLTVFYGFVYSCSLGPMAFVLLGETSSTTLRAPTVALATATQAVMGTAFNFAIPYMVNPDAAHLNGKVGFVFGGLGLIASIWAWFFIPELKGRSFDEIDTMFQNKVPPRQMGSYQITSY</sequence>
<dbReference type="SUPFAM" id="SSF103473">
    <property type="entry name" value="MFS general substrate transporter"/>
    <property type="match status" value="1"/>
</dbReference>
<dbReference type="PANTHER" id="PTHR48022:SF51">
    <property type="entry name" value="ALPHA-GLUCOSIDE TRANSPORTER, PUTATIVE (AFU_ORTHOLOGUE AFUA_6G11920)-RELATED"/>
    <property type="match status" value="1"/>
</dbReference>
<feature type="transmembrane region" description="Helical" evidence="8">
    <location>
        <begin position="182"/>
        <end position="203"/>
    </location>
</feature>
<dbReference type="GO" id="GO:0005351">
    <property type="term" value="F:carbohydrate:proton symporter activity"/>
    <property type="evidence" value="ECO:0007669"/>
    <property type="project" value="TreeGrafter"/>
</dbReference>
<proteinExistence type="inferred from homology"/>
<dbReference type="InterPro" id="IPR005828">
    <property type="entry name" value="MFS_sugar_transport-like"/>
</dbReference>
<dbReference type="STRING" id="1531966.A0A0A1T889"/>
<dbReference type="InterPro" id="IPR036259">
    <property type="entry name" value="MFS_trans_sf"/>
</dbReference>
<evidence type="ECO:0000313" key="10">
    <source>
        <dbReference type="EMBL" id="CEJ81564.1"/>
    </source>
</evidence>
<dbReference type="NCBIfam" id="TIGR00879">
    <property type="entry name" value="SP"/>
    <property type="match status" value="1"/>
</dbReference>
<dbReference type="InterPro" id="IPR020846">
    <property type="entry name" value="MFS_dom"/>
</dbReference>
<feature type="transmembrane region" description="Helical" evidence="8">
    <location>
        <begin position="471"/>
        <end position="490"/>
    </location>
</feature>
<feature type="transmembrane region" description="Helical" evidence="8">
    <location>
        <begin position="45"/>
        <end position="62"/>
    </location>
</feature>
<feature type="transmembrane region" description="Helical" evidence="8">
    <location>
        <begin position="99"/>
        <end position="122"/>
    </location>
</feature>
<reference evidence="10 11" key="1">
    <citation type="journal article" date="2015" name="Genome Announc.">
        <title>Draft Genome Sequence and Gene Annotation of the Entomopathogenic Fungus Verticillium hemipterigenum.</title>
        <authorList>
            <person name="Horn F."/>
            <person name="Habel A."/>
            <person name="Scharf D.H."/>
            <person name="Dworschak J."/>
            <person name="Brakhage A.A."/>
            <person name="Guthke R."/>
            <person name="Hertweck C."/>
            <person name="Linde J."/>
        </authorList>
    </citation>
    <scope>NUCLEOTIDE SEQUENCE [LARGE SCALE GENOMIC DNA]</scope>
</reference>
<evidence type="ECO:0000256" key="8">
    <source>
        <dbReference type="SAM" id="Phobius"/>
    </source>
</evidence>
<feature type="transmembrane region" description="Helical" evidence="8">
    <location>
        <begin position="438"/>
        <end position="459"/>
    </location>
</feature>
<dbReference type="OrthoDB" id="6612291at2759"/>
<dbReference type="Proteomes" id="UP000039046">
    <property type="component" value="Unassembled WGS sequence"/>
</dbReference>
<accession>A0A0A1T889</accession>
<feature type="domain" description="Major facilitator superfamily (MFS) profile" evidence="9">
    <location>
        <begin position="49"/>
        <end position="494"/>
    </location>
</feature>
<dbReference type="Gene3D" id="1.20.1250.20">
    <property type="entry name" value="MFS general substrate transporter like domains"/>
    <property type="match status" value="1"/>
</dbReference>
<keyword evidence="11" id="KW-1185">Reference proteome</keyword>
<feature type="transmembrane region" description="Helical" evidence="8">
    <location>
        <begin position="345"/>
        <end position="364"/>
    </location>
</feature>
<keyword evidence="4 8" id="KW-0812">Transmembrane</keyword>
<evidence type="ECO:0000313" key="11">
    <source>
        <dbReference type="Proteomes" id="UP000039046"/>
    </source>
</evidence>
<feature type="transmembrane region" description="Helical" evidence="8">
    <location>
        <begin position="371"/>
        <end position="393"/>
    </location>
</feature>
<dbReference type="FunFam" id="1.20.1250.20:FF:000078">
    <property type="entry name" value="MFS maltose transporter, putative"/>
    <property type="match status" value="1"/>
</dbReference>
<evidence type="ECO:0000256" key="6">
    <source>
        <dbReference type="ARBA" id="ARBA00023136"/>
    </source>
</evidence>
<feature type="transmembrane region" description="Helical" evidence="8">
    <location>
        <begin position="223"/>
        <end position="248"/>
    </location>
</feature>
<evidence type="ECO:0000256" key="2">
    <source>
        <dbReference type="ARBA" id="ARBA00010992"/>
    </source>
</evidence>
<keyword evidence="6 8" id="KW-0472">Membrane</keyword>
<gene>
    <name evidence="10" type="ORF">VHEMI01685</name>
</gene>
<keyword evidence="5 8" id="KW-1133">Transmembrane helix</keyword>
<dbReference type="InterPro" id="IPR003663">
    <property type="entry name" value="Sugar/inositol_transpt"/>
</dbReference>
<dbReference type="EMBL" id="CDHN01000001">
    <property type="protein sequence ID" value="CEJ81564.1"/>
    <property type="molecule type" value="Genomic_DNA"/>
</dbReference>
<organism evidence="10 11">
    <name type="scientific">[Torrubiella] hemipterigena</name>
    <dbReference type="NCBI Taxonomy" id="1531966"/>
    <lineage>
        <taxon>Eukaryota</taxon>
        <taxon>Fungi</taxon>
        <taxon>Dikarya</taxon>
        <taxon>Ascomycota</taxon>
        <taxon>Pezizomycotina</taxon>
        <taxon>Sordariomycetes</taxon>
        <taxon>Hypocreomycetidae</taxon>
        <taxon>Hypocreales</taxon>
        <taxon>Clavicipitaceae</taxon>
        <taxon>Clavicipitaceae incertae sedis</taxon>
        <taxon>'Torrubiella' clade</taxon>
    </lineage>
</organism>